<reference evidence="2 3" key="1">
    <citation type="submission" date="2019-04" db="EMBL/GenBank/DDBJ databases">
        <title>Sphingobacterium olei sp. nov., isolated from oil-contaminated soil.</title>
        <authorList>
            <person name="Liu B."/>
        </authorList>
    </citation>
    <scope>NUCLEOTIDE SEQUENCE [LARGE SCALE GENOMIC DNA]</scope>
    <source>
        <strain evidence="2 3">Y3L14</strain>
    </source>
</reference>
<dbReference type="InterPro" id="IPR006626">
    <property type="entry name" value="PbH1"/>
</dbReference>
<gene>
    <name evidence="2" type="ORF">FAZ19_10130</name>
</gene>
<organism evidence="2 3">
    <name type="scientific">Sphingobacterium alkalisoli</name>
    <dbReference type="NCBI Taxonomy" id="1874115"/>
    <lineage>
        <taxon>Bacteria</taxon>
        <taxon>Pseudomonadati</taxon>
        <taxon>Bacteroidota</taxon>
        <taxon>Sphingobacteriia</taxon>
        <taxon>Sphingobacteriales</taxon>
        <taxon>Sphingobacteriaceae</taxon>
        <taxon>Sphingobacterium</taxon>
    </lineage>
</organism>
<dbReference type="EMBL" id="SUKA01000003">
    <property type="protein sequence ID" value="TJY65490.1"/>
    <property type="molecule type" value="Genomic_DNA"/>
</dbReference>
<dbReference type="Proteomes" id="UP000309872">
    <property type="component" value="Unassembled WGS sequence"/>
</dbReference>
<feature type="chain" id="PRO_5020490943" evidence="1">
    <location>
        <begin position="22"/>
        <end position="560"/>
    </location>
</feature>
<dbReference type="AlphaFoldDB" id="A0A4U0H1Q5"/>
<proteinExistence type="predicted"/>
<feature type="signal peptide" evidence="1">
    <location>
        <begin position="1"/>
        <end position="21"/>
    </location>
</feature>
<evidence type="ECO:0000313" key="2">
    <source>
        <dbReference type="EMBL" id="TJY65490.1"/>
    </source>
</evidence>
<evidence type="ECO:0000256" key="1">
    <source>
        <dbReference type="SAM" id="SignalP"/>
    </source>
</evidence>
<dbReference type="SMART" id="SM00710">
    <property type="entry name" value="PbH1"/>
    <property type="match status" value="4"/>
</dbReference>
<name>A0A4U0H1Q5_9SPHI</name>
<keyword evidence="3" id="KW-1185">Reference proteome</keyword>
<dbReference type="InterPro" id="IPR012334">
    <property type="entry name" value="Pectin_lyas_fold"/>
</dbReference>
<dbReference type="Gene3D" id="2.160.20.10">
    <property type="entry name" value="Single-stranded right-handed beta-helix, Pectin lyase-like"/>
    <property type="match status" value="3"/>
</dbReference>
<dbReference type="RefSeq" id="WP_136820619.1">
    <property type="nucleotide sequence ID" value="NZ_BMJX01000003.1"/>
</dbReference>
<accession>A0A4U0H1Q5</accession>
<sequence length="560" mass="62427">MKINLWLLPFLLLMSSLPFMASGLEQKRVDIAVFGAKPDDGKDDSKALAKAAQYCRDNPGTVLVFSPGAYILKNAQGIETERAAMRGEMGDNPERVIFTPYYPYGRGMDFSGSQSITIEGNGAKINCYGWMEPISIEDCIDFTVEGLTIDYPEKPFSWGKVVKVSPHDFEVQFSKDRIIDDKMILGRMTFWDLQKDKLMPDVLYFPKRELLGDNKVRFHATIRPETVGQIANVLHCFHFRPAILIHRSVNTVVRNVTIHAQAGMGIVGFDSRNILLEKLEVRPAPGYYQSTNTDATHFASCDGLLRFDNCYFEAQGDDATNVHGYYHTVLTAKDNQITTKLEAPTFTHIQVIDLPRVGDRLELVNRETLEVVDTLTVKHAAEDKQTLINTLTLDRRLEIDPTKYFVMNISKLPRLEFVNSVINSHLARGILVKTRDVLIQNNRFNGCSNTAIHVGAESWWNEGTHSENVVIKDNVISGCGFAGTQGGASGIAFIIDAKNTRKTFLHKNICVENNVIVGSGNLCGIYIGNTSGAVLSGNTVSNCEMDVYIKSSNDIKIKKK</sequence>
<dbReference type="OrthoDB" id="9807299at2"/>
<dbReference type="InterPro" id="IPR011050">
    <property type="entry name" value="Pectin_lyase_fold/virulence"/>
</dbReference>
<evidence type="ECO:0000313" key="3">
    <source>
        <dbReference type="Proteomes" id="UP000309872"/>
    </source>
</evidence>
<comment type="caution">
    <text evidence="2">The sequence shown here is derived from an EMBL/GenBank/DDBJ whole genome shotgun (WGS) entry which is preliminary data.</text>
</comment>
<keyword evidence="1" id="KW-0732">Signal</keyword>
<dbReference type="SUPFAM" id="SSF51126">
    <property type="entry name" value="Pectin lyase-like"/>
    <property type="match status" value="1"/>
</dbReference>
<protein>
    <submittedName>
        <fullName evidence="2">Right-handed parallel beta-helix repeat-containing protein</fullName>
    </submittedName>
</protein>